<evidence type="ECO:0000313" key="3">
    <source>
        <dbReference type="Proteomes" id="UP001189624"/>
    </source>
</evidence>
<sequence>MIFLNQLLVAITTTPMSFLLWHMQYPPKANFMFSTVQARKPNLSSWPKKRKYEKGSSTAKVASCETDIEGSHANGFCDLNWFSSGIDMKE</sequence>
<organism evidence="2 3">
    <name type="scientific">Sphenostylis stenocarpa</name>
    <dbReference type="NCBI Taxonomy" id="92480"/>
    <lineage>
        <taxon>Eukaryota</taxon>
        <taxon>Viridiplantae</taxon>
        <taxon>Streptophyta</taxon>
        <taxon>Embryophyta</taxon>
        <taxon>Tracheophyta</taxon>
        <taxon>Spermatophyta</taxon>
        <taxon>Magnoliopsida</taxon>
        <taxon>eudicotyledons</taxon>
        <taxon>Gunneridae</taxon>
        <taxon>Pentapetalae</taxon>
        <taxon>rosids</taxon>
        <taxon>fabids</taxon>
        <taxon>Fabales</taxon>
        <taxon>Fabaceae</taxon>
        <taxon>Papilionoideae</taxon>
        <taxon>50 kb inversion clade</taxon>
        <taxon>NPAAA clade</taxon>
        <taxon>indigoferoid/millettioid clade</taxon>
        <taxon>Phaseoleae</taxon>
        <taxon>Sphenostylis</taxon>
    </lineage>
</organism>
<dbReference type="EMBL" id="OY731403">
    <property type="protein sequence ID" value="CAJ1962389.1"/>
    <property type="molecule type" value="Genomic_DNA"/>
</dbReference>
<keyword evidence="1" id="KW-0732">Signal</keyword>
<accession>A0AA86SRP6</accession>
<feature type="chain" id="PRO_5041714195" evidence="1">
    <location>
        <begin position="20"/>
        <end position="90"/>
    </location>
</feature>
<evidence type="ECO:0000313" key="2">
    <source>
        <dbReference type="EMBL" id="CAJ1962389.1"/>
    </source>
</evidence>
<dbReference type="Gramene" id="rna-AYBTSS11_LOCUS19223">
    <property type="protein sequence ID" value="CAJ1962389.1"/>
    <property type="gene ID" value="gene-AYBTSS11_LOCUS19223"/>
</dbReference>
<proteinExistence type="predicted"/>
<dbReference type="Proteomes" id="UP001189624">
    <property type="component" value="Chromosome 6"/>
</dbReference>
<dbReference type="AlphaFoldDB" id="A0AA86SRP6"/>
<name>A0AA86SRP6_9FABA</name>
<gene>
    <name evidence="2" type="ORF">AYBTSS11_LOCUS19223</name>
</gene>
<evidence type="ECO:0000256" key="1">
    <source>
        <dbReference type="SAM" id="SignalP"/>
    </source>
</evidence>
<feature type="signal peptide" evidence="1">
    <location>
        <begin position="1"/>
        <end position="19"/>
    </location>
</feature>
<reference evidence="2" key="1">
    <citation type="submission" date="2023-10" db="EMBL/GenBank/DDBJ databases">
        <authorList>
            <person name="Domelevo Entfellner J.-B."/>
        </authorList>
    </citation>
    <scope>NUCLEOTIDE SEQUENCE</scope>
</reference>
<keyword evidence="3" id="KW-1185">Reference proteome</keyword>
<protein>
    <submittedName>
        <fullName evidence="2">Uncharacterized protein</fullName>
    </submittedName>
</protein>